<name>A0ABT8JW92_9BACL</name>
<sequence>MKFQVINRFRDTKDKGHIYEVGDKYPRKGRLNKERAETLAGTSNKYGYPFIEEIEEIEEVEENGQD</sequence>
<evidence type="ECO:0000313" key="2">
    <source>
        <dbReference type="Proteomes" id="UP001175097"/>
    </source>
</evidence>
<proteinExistence type="predicted"/>
<reference evidence="1" key="1">
    <citation type="submission" date="2023-03" db="EMBL/GenBank/DDBJ databases">
        <title>MT1 and MT2 Draft Genomes of Novel Species.</title>
        <authorList>
            <person name="Venkateswaran K."/>
        </authorList>
    </citation>
    <scope>NUCLEOTIDE SEQUENCE</scope>
    <source>
        <strain evidence="1">F6_3S_P_2</strain>
    </source>
</reference>
<accession>A0ABT8JW92</accession>
<evidence type="ECO:0000313" key="1">
    <source>
        <dbReference type="EMBL" id="MDN4609127.1"/>
    </source>
</evidence>
<comment type="caution">
    <text evidence="1">The sequence shown here is derived from an EMBL/GenBank/DDBJ whole genome shotgun (WGS) entry which is preliminary data.</text>
</comment>
<dbReference type="RefSeq" id="WP_301245716.1">
    <property type="nucleotide sequence ID" value="NZ_JAROCC010000020.1"/>
</dbReference>
<organism evidence="1 2">
    <name type="scientific">Sporosarcina highlanderae</name>
    <dbReference type="NCBI Taxonomy" id="3035916"/>
    <lineage>
        <taxon>Bacteria</taxon>
        <taxon>Bacillati</taxon>
        <taxon>Bacillota</taxon>
        <taxon>Bacilli</taxon>
        <taxon>Bacillales</taxon>
        <taxon>Caryophanaceae</taxon>
        <taxon>Sporosarcina</taxon>
    </lineage>
</organism>
<dbReference type="EMBL" id="JAROCC010000020">
    <property type="protein sequence ID" value="MDN4609127.1"/>
    <property type="molecule type" value="Genomic_DNA"/>
</dbReference>
<gene>
    <name evidence="1" type="ORF">P5G49_16820</name>
</gene>
<protein>
    <recommendedName>
        <fullName evidence="3">Phage protein</fullName>
    </recommendedName>
</protein>
<evidence type="ECO:0008006" key="3">
    <source>
        <dbReference type="Google" id="ProtNLM"/>
    </source>
</evidence>
<keyword evidence="2" id="KW-1185">Reference proteome</keyword>
<dbReference type="Proteomes" id="UP001175097">
    <property type="component" value="Unassembled WGS sequence"/>
</dbReference>